<reference evidence="2 3" key="1">
    <citation type="journal article" date="2011" name="Proc. Natl. Acad. Sci. U.S.A.">
        <title>Comparative genomics of xylose-fermenting fungi for enhanced biofuel production.</title>
        <authorList>
            <person name="Wohlbach D.J."/>
            <person name="Kuo A."/>
            <person name="Sato T.K."/>
            <person name="Potts K.M."/>
            <person name="Salamov A.A."/>
            <person name="LaButti K.M."/>
            <person name="Sun H."/>
            <person name="Clum A."/>
            <person name="Pangilinan J.L."/>
            <person name="Lindquist E.A."/>
            <person name="Lucas S."/>
            <person name="Lapidus A."/>
            <person name="Jin M."/>
            <person name="Gunawan C."/>
            <person name="Balan V."/>
            <person name="Dale B.E."/>
            <person name="Jeffries T.W."/>
            <person name="Zinkel R."/>
            <person name="Barry K.W."/>
            <person name="Grigoriev I.V."/>
            <person name="Gasch A.P."/>
        </authorList>
    </citation>
    <scope>NUCLEOTIDE SEQUENCE [LARGE SCALE GENOMIC DNA]</scope>
    <source>
        <strain evidence="3">ATCC 10573 / BCRC 21748 / CBS 615 / JCM 9827 / NBRC 10315 / NRRL Y-1498 / VKM Y-70</strain>
    </source>
</reference>
<sequence>MSLVTSFDIRKFSKLVLWDTPPPDDIDASQMAVNSWFHYPQRSALSVTFIQAKDYVTMFVYHRGSRLERVKLELGDANCCFVERYPSVGFKQTRDSGRVIKRFQVGFAKASEFKGCVEQIKKLGLNIRRLGEGRVSLIGTTYLSSQMDYPVDEDFANSTWNLESQESSITSQDFQASMGTQESHQVSMIPTWNGRQVSQVDSQRDPRGSVIPTWKGTEYNHSKVHNSQRRPLMTQKSQIRASVTQESQRRASMVPTWDNSNPHRRVSMLNETQTKASEISAMEFHTQTETQSNDSMFSSFGKVSQTSAEGCSQPTKSKGHRESGMFYNVYPSQIAPDNQVLLTPECSFVDTVDISGLKSGMYSSIPLETIKHTEQNSSNYLNMLSADDENLKTLIAELLRNETFMDFVKRMDKVMSNE</sequence>
<dbReference type="GO" id="GO:0007131">
    <property type="term" value="P:reciprocal meiotic recombination"/>
    <property type="evidence" value="ECO:0007669"/>
    <property type="project" value="InterPro"/>
</dbReference>
<dbReference type="InterPro" id="IPR004354">
    <property type="entry name" value="Meiotic_Rec114"/>
</dbReference>
<dbReference type="RefSeq" id="XP_006686291.1">
    <property type="nucleotide sequence ID" value="XM_006686228.1"/>
</dbReference>
<protein>
    <submittedName>
        <fullName evidence="2">Uncharacterized protein</fullName>
    </submittedName>
</protein>
<dbReference type="EMBL" id="GL996521">
    <property type="protein sequence ID" value="EGV63977.1"/>
    <property type="molecule type" value="Genomic_DNA"/>
</dbReference>
<dbReference type="AlphaFoldDB" id="G3B4L5"/>
<dbReference type="eggNOG" id="ENOG502RQCU">
    <property type="taxonomic scope" value="Eukaryota"/>
</dbReference>
<evidence type="ECO:0000256" key="1">
    <source>
        <dbReference type="SAM" id="MobiDB-lite"/>
    </source>
</evidence>
<keyword evidence="3" id="KW-1185">Reference proteome</keyword>
<dbReference type="Pfam" id="PF03525">
    <property type="entry name" value="Meiotic_rec114"/>
    <property type="match status" value="1"/>
</dbReference>
<dbReference type="Proteomes" id="UP000000707">
    <property type="component" value="Unassembled WGS sequence"/>
</dbReference>
<feature type="region of interest" description="Disordered" evidence="1">
    <location>
        <begin position="196"/>
        <end position="264"/>
    </location>
</feature>
<evidence type="ECO:0000313" key="3">
    <source>
        <dbReference type="Proteomes" id="UP000000707"/>
    </source>
</evidence>
<dbReference type="HOGENOM" id="CLU_657198_0_0_1"/>
<proteinExistence type="predicted"/>
<name>G3B4L5_CANTC</name>
<dbReference type="OrthoDB" id="4025959at2759"/>
<organism evidence="3">
    <name type="scientific">Candida tenuis (strain ATCC 10573 / BCRC 21748 / CBS 615 / JCM 9827 / NBRC 10315 / NRRL Y-1498 / VKM Y-70)</name>
    <name type="common">Yeast</name>
    <name type="synonym">Yamadazyma tenuis</name>
    <dbReference type="NCBI Taxonomy" id="590646"/>
    <lineage>
        <taxon>Eukaryota</taxon>
        <taxon>Fungi</taxon>
        <taxon>Dikarya</taxon>
        <taxon>Ascomycota</taxon>
        <taxon>Saccharomycotina</taxon>
        <taxon>Pichiomycetes</taxon>
        <taxon>Debaryomycetaceae</taxon>
        <taxon>Yamadazyma</taxon>
    </lineage>
</organism>
<accession>G3B4L5</accession>
<gene>
    <name evidence="2" type="ORF">CANTEDRAFT_134550</name>
</gene>
<dbReference type="GeneID" id="18249799"/>
<evidence type="ECO:0000313" key="2">
    <source>
        <dbReference type="EMBL" id="EGV63977.1"/>
    </source>
</evidence>
<dbReference type="KEGG" id="cten:18249799"/>
<feature type="compositionally biased region" description="Polar residues" evidence="1">
    <location>
        <begin position="234"/>
        <end position="246"/>
    </location>
</feature>